<dbReference type="CDD" id="cd05466">
    <property type="entry name" value="PBP2_LTTR_substrate"/>
    <property type="match status" value="1"/>
</dbReference>
<dbReference type="RefSeq" id="WP_183683437.1">
    <property type="nucleotide sequence ID" value="NZ_JACHHH010000004.1"/>
</dbReference>
<dbReference type="AlphaFoldDB" id="A0A7W9W282"/>
<dbReference type="GO" id="GO:0003700">
    <property type="term" value="F:DNA-binding transcription factor activity"/>
    <property type="evidence" value="ECO:0007669"/>
    <property type="project" value="InterPro"/>
</dbReference>
<comment type="similarity">
    <text evidence="1">Belongs to the LysR transcriptional regulatory family.</text>
</comment>
<dbReference type="Proteomes" id="UP000522163">
    <property type="component" value="Unassembled WGS sequence"/>
</dbReference>
<evidence type="ECO:0000313" key="6">
    <source>
        <dbReference type="EMBL" id="MBB6040967.1"/>
    </source>
</evidence>
<dbReference type="InterPro" id="IPR036390">
    <property type="entry name" value="WH_DNA-bd_sf"/>
</dbReference>
<evidence type="ECO:0000259" key="5">
    <source>
        <dbReference type="PROSITE" id="PS50931"/>
    </source>
</evidence>
<evidence type="ECO:0000256" key="2">
    <source>
        <dbReference type="ARBA" id="ARBA00023015"/>
    </source>
</evidence>
<dbReference type="Pfam" id="PF00126">
    <property type="entry name" value="HTH_1"/>
    <property type="match status" value="1"/>
</dbReference>
<keyword evidence="2" id="KW-0805">Transcription regulation</keyword>
<organism evidence="6 7">
    <name type="scientific">Oribacterium sinus</name>
    <dbReference type="NCBI Taxonomy" id="237576"/>
    <lineage>
        <taxon>Bacteria</taxon>
        <taxon>Bacillati</taxon>
        <taxon>Bacillota</taxon>
        <taxon>Clostridia</taxon>
        <taxon>Lachnospirales</taxon>
        <taxon>Lachnospiraceae</taxon>
        <taxon>Oribacterium</taxon>
    </lineage>
</organism>
<dbReference type="PRINTS" id="PR00039">
    <property type="entry name" value="HTHLYSR"/>
</dbReference>
<dbReference type="Gene3D" id="3.40.190.290">
    <property type="match status" value="1"/>
</dbReference>
<protein>
    <submittedName>
        <fullName evidence="6">DNA-binding transcriptional LysR family regulator</fullName>
    </submittedName>
</protein>
<dbReference type="SUPFAM" id="SSF46785">
    <property type="entry name" value="Winged helix' DNA-binding domain"/>
    <property type="match status" value="1"/>
</dbReference>
<sequence>MDLKKLEHILRIAEEKNISRAAERLFISQPALNLQLLNLERELGTKLFARKGNECSVTEAGRIYVETARKMMNMKKDCYAKIAELSQLHNEEIAIGASGLQGDYMMCYIFQKFHESHPNVKLQFTSMKGLKAQELVKNGTIDLGIVLMGDKQSYRMEYKLLGKVELLLAIAKNHPLLEVLEEEGEITEIDLAKLSELPFVLAPKDSTERSVAEMAFEDAGIDPYVPMDVEGIHYQMALVESSDYCSFIGSNNRAHVPDSIRLIPCKTHPKMNAVAVYRKDKPLTKALVELIALTEEYWSSFSEEESF</sequence>
<evidence type="ECO:0000256" key="4">
    <source>
        <dbReference type="ARBA" id="ARBA00023163"/>
    </source>
</evidence>
<dbReference type="InterPro" id="IPR005119">
    <property type="entry name" value="LysR_subst-bd"/>
</dbReference>
<accession>A0A7W9W282</accession>
<dbReference type="EMBL" id="JACHHH010000004">
    <property type="protein sequence ID" value="MBB6040967.1"/>
    <property type="molecule type" value="Genomic_DNA"/>
</dbReference>
<proteinExistence type="inferred from homology"/>
<comment type="caution">
    <text evidence="6">The sequence shown here is derived from an EMBL/GenBank/DDBJ whole genome shotgun (WGS) entry which is preliminary data.</text>
</comment>
<dbReference type="InterPro" id="IPR050950">
    <property type="entry name" value="HTH-type_LysR_regulators"/>
</dbReference>
<feature type="domain" description="HTH lysR-type" evidence="5">
    <location>
        <begin position="1"/>
        <end position="58"/>
    </location>
</feature>
<reference evidence="6 7" key="1">
    <citation type="submission" date="2020-08" db="EMBL/GenBank/DDBJ databases">
        <title>Genomic Encyclopedia of Type Strains, Phase IV (KMG-IV): sequencing the most valuable type-strain genomes for metagenomic binning, comparative biology and taxonomic classification.</title>
        <authorList>
            <person name="Goeker M."/>
        </authorList>
    </citation>
    <scope>NUCLEOTIDE SEQUENCE [LARGE SCALE GENOMIC DNA]</scope>
    <source>
        <strain evidence="6 7">DSM 17245</strain>
    </source>
</reference>
<dbReference type="Pfam" id="PF03466">
    <property type="entry name" value="LysR_substrate"/>
    <property type="match status" value="1"/>
</dbReference>
<dbReference type="PANTHER" id="PTHR30419">
    <property type="entry name" value="HTH-TYPE TRANSCRIPTIONAL REGULATOR YBHD"/>
    <property type="match status" value="1"/>
</dbReference>
<dbReference type="SUPFAM" id="SSF53850">
    <property type="entry name" value="Periplasmic binding protein-like II"/>
    <property type="match status" value="1"/>
</dbReference>
<dbReference type="GO" id="GO:0005829">
    <property type="term" value="C:cytosol"/>
    <property type="evidence" value="ECO:0007669"/>
    <property type="project" value="TreeGrafter"/>
</dbReference>
<dbReference type="InterPro" id="IPR036388">
    <property type="entry name" value="WH-like_DNA-bd_sf"/>
</dbReference>
<dbReference type="GO" id="GO:0003677">
    <property type="term" value="F:DNA binding"/>
    <property type="evidence" value="ECO:0007669"/>
    <property type="project" value="UniProtKB-KW"/>
</dbReference>
<dbReference type="GeneID" id="85014492"/>
<dbReference type="PROSITE" id="PS50931">
    <property type="entry name" value="HTH_LYSR"/>
    <property type="match status" value="1"/>
</dbReference>
<gene>
    <name evidence="6" type="ORF">HNQ46_000939</name>
</gene>
<evidence type="ECO:0000256" key="1">
    <source>
        <dbReference type="ARBA" id="ARBA00009437"/>
    </source>
</evidence>
<keyword evidence="4" id="KW-0804">Transcription</keyword>
<keyword evidence="3 6" id="KW-0238">DNA-binding</keyword>
<name>A0A7W9W282_9FIRM</name>
<dbReference type="FunFam" id="1.10.10.10:FF:000001">
    <property type="entry name" value="LysR family transcriptional regulator"/>
    <property type="match status" value="1"/>
</dbReference>
<evidence type="ECO:0000256" key="3">
    <source>
        <dbReference type="ARBA" id="ARBA00023125"/>
    </source>
</evidence>
<evidence type="ECO:0000313" key="7">
    <source>
        <dbReference type="Proteomes" id="UP000522163"/>
    </source>
</evidence>
<dbReference type="PANTHER" id="PTHR30419:SF8">
    <property type="entry name" value="NITROGEN ASSIMILATION TRANSCRIPTIONAL ACTIVATOR-RELATED"/>
    <property type="match status" value="1"/>
</dbReference>
<dbReference type="Gene3D" id="1.10.10.10">
    <property type="entry name" value="Winged helix-like DNA-binding domain superfamily/Winged helix DNA-binding domain"/>
    <property type="match status" value="1"/>
</dbReference>
<dbReference type="InterPro" id="IPR000847">
    <property type="entry name" value="LysR_HTH_N"/>
</dbReference>